<comment type="caution">
    <text evidence="1">The sequence shown here is derived from an EMBL/GenBank/DDBJ whole genome shotgun (WGS) entry which is preliminary data.</text>
</comment>
<dbReference type="SUPFAM" id="SSF50249">
    <property type="entry name" value="Nucleic acid-binding proteins"/>
    <property type="match status" value="1"/>
</dbReference>
<evidence type="ECO:0000313" key="2">
    <source>
        <dbReference type="Proteomes" id="UP000778578"/>
    </source>
</evidence>
<proteinExistence type="predicted"/>
<evidence type="ECO:0000313" key="1">
    <source>
        <dbReference type="EMBL" id="MBY8880463.1"/>
    </source>
</evidence>
<reference evidence="1 2" key="1">
    <citation type="submission" date="2021-08" db="EMBL/GenBank/DDBJ databases">
        <title>WGS of actinomycetes from Thailand.</title>
        <authorList>
            <person name="Thawai C."/>
        </authorList>
    </citation>
    <scope>NUCLEOTIDE SEQUENCE [LARGE SCALE GENOMIC DNA]</scope>
    <source>
        <strain evidence="1 2">PLK6-54</strain>
    </source>
</reference>
<accession>A0ABS7QBE6</accession>
<dbReference type="InterPro" id="IPR012340">
    <property type="entry name" value="NA-bd_OB-fold"/>
</dbReference>
<keyword evidence="2" id="KW-1185">Reference proteome</keyword>
<dbReference type="EMBL" id="JAINZZ010000032">
    <property type="protein sequence ID" value="MBY8880463.1"/>
    <property type="molecule type" value="Genomic_DNA"/>
</dbReference>
<evidence type="ECO:0008006" key="3">
    <source>
        <dbReference type="Google" id="ProtNLM"/>
    </source>
</evidence>
<gene>
    <name evidence="1" type="ORF">K7862_22915</name>
</gene>
<organism evidence="1 2">
    <name type="scientific">Actinacidiphila acidipaludis</name>
    <dbReference type="NCBI Taxonomy" id="2873382"/>
    <lineage>
        <taxon>Bacteria</taxon>
        <taxon>Bacillati</taxon>
        <taxon>Actinomycetota</taxon>
        <taxon>Actinomycetes</taxon>
        <taxon>Kitasatosporales</taxon>
        <taxon>Streptomycetaceae</taxon>
        <taxon>Actinacidiphila</taxon>
    </lineage>
</organism>
<dbReference type="Proteomes" id="UP000778578">
    <property type="component" value="Unassembled WGS sequence"/>
</dbReference>
<sequence length="128" mass="13930">MPQTLEPQELTAVPGEATGQETDALHFRRCVWCRSATEHSRTLCRVCGSSELVEERSQGSGAIGWTTRVVRTQDLVHRIRQTCFVALDEGFTVPATVEAQAIEPLPNGTRVRLADLGPGEEAAVFVPA</sequence>
<dbReference type="RefSeq" id="WP_222965521.1">
    <property type="nucleotide sequence ID" value="NZ_JAINZZ010000032.1"/>
</dbReference>
<protein>
    <recommendedName>
        <fullName evidence="3">DUF35 domain-containing protein</fullName>
    </recommendedName>
</protein>
<name>A0ABS7QBE6_9ACTN</name>